<gene>
    <name evidence="1" type="ORF">TOA249_LOCUS33287</name>
</gene>
<proteinExistence type="predicted"/>
<protein>
    <submittedName>
        <fullName evidence="1">Uncharacterized protein</fullName>
    </submittedName>
</protein>
<dbReference type="AlphaFoldDB" id="A0A821XCN0"/>
<evidence type="ECO:0000313" key="1">
    <source>
        <dbReference type="EMBL" id="CAF4939803.1"/>
    </source>
</evidence>
<dbReference type="Proteomes" id="UP000663838">
    <property type="component" value="Unassembled WGS sequence"/>
</dbReference>
<name>A0A821XCN0_9BILA</name>
<evidence type="ECO:0000313" key="2">
    <source>
        <dbReference type="Proteomes" id="UP000663838"/>
    </source>
</evidence>
<sequence length="82" mass="9072">VQVAALNFFLCNNQNKDNEQDSDSDDVRQIVARQIVADKSLRTNLCGQIVAGQIAVDKTSRAKCRGQIVAWANHCNISIDQK</sequence>
<dbReference type="EMBL" id="CAJOBS010010223">
    <property type="protein sequence ID" value="CAF4939803.1"/>
    <property type="molecule type" value="Genomic_DNA"/>
</dbReference>
<organism evidence="1 2">
    <name type="scientific">Rotaria socialis</name>
    <dbReference type="NCBI Taxonomy" id="392032"/>
    <lineage>
        <taxon>Eukaryota</taxon>
        <taxon>Metazoa</taxon>
        <taxon>Spiralia</taxon>
        <taxon>Gnathifera</taxon>
        <taxon>Rotifera</taxon>
        <taxon>Eurotatoria</taxon>
        <taxon>Bdelloidea</taxon>
        <taxon>Philodinida</taxon>
        <taxon>Philodinidae</taxon>
        <taxon>Rotaria</taxon>
    </lineage>
</organism>
<comment type="caution">
    <text evidence="1">The sequence shown here is derived from an EMBL/GenBank/DDBJ whole genome shotgun (WGS) entry which is preliminary data.</text>
</comment>
<feature type="non-terminal residue" evidence="1">
    <location>
        <position position="1"/>
    </location>
</feature>
<reference evidence="1" key="1">
    <citation type="submission" date="2021-02" db="EMBL/GenBank/DDBJ databases">
        <authorList>
            <person name="Nowell W R."/>
        </authorList>
    </citation>
    <scope>NUCLEOTIDE SEQUENCE</scope>
</reference>
<accession>A0A821XCN0</accession>